<dbReference type="EMBL" id="JAFNEN010000382">
    <property type="protein sequence ID" value="KAG8184238.1"/>
    <property type="molecule type" value="Genomic_DNA"/>
</dbReference>
<organism evidence="1 2">
    <name type="scientific">Oedothorax gibbosus</name>
    <dbReference type="NCBI Taxonomy" id="931172"/>
    <lineage>
        <taxon>Eukaryota</taxon>
        <taxon>Metazoa</taxon>
        <taxon>Ecdysozoa</taxon>
        <taxon>Arthropoda</taxon>
        <taxon>Chelicerata</taxon>
        <taxon>Arachnida</taxon>
        <taxon>Araneae</taxon>
        <taxon>Araneomorphae</taxon>
        <taxon>Entelegynae</taxon>
        <taxon>Araneoidea</taxon>
        <taxon>Linyphiidae</taxon>
        <taxon>Erigoninae</taxon>
        <taxon>Oedothorax</taxon>
    </lineage>
</organism>
<gene>
    <name evidence="1" type="ORF">JTE90_013213</name>
</gene>
<comment type="caution">
    <text evidence="1">The sequence shown here is derived from an EMBL/GenBank/DDBJ whole genome shotgun (WGS) entry which is preliminary data.</text>
</comment>
<proteinExistence type="predicted"/>
<dbReference type="Proteomes" id="UP000827092">
    <property type="component" value="Unassembled WGS sequence"/>
</dbReference>
<name>A0AAV6UKK1_9ARAC</name>
<reference evidence="1 2" key="1">
    <citation type="journal article" date="2022" name="Nat. Ecol. Evol.">
        <title>A masculinizing supergene underlies an exaggerated male reproductive morph in a spider.</title>
        <authorList>
            <person name="Hendrickx F."/>
            <person name="De Corte Z."/>
            <person name="Sonet G."/>
            <person name="Van Belleghem S.M."/>
            <person name="Kostlbacher S."/>
            <person name="Vangestel C."/>
        </authorList>
    </citation>
    <scope>NUCLEOTIDE SEQUENCE [LARGE SCALE GENOMIC DNA]</scope>
    <source>
        <strain evidence="1">W744_W776</strain>
    </source>
</reference>
<sequence>MGLRGEKELTKAPKTAPSAVHMAQVCIVYKLKDPGCITAVFADKHRTADFPNPALPYLTYFWRERFNSIKKK</sequence>
<evidence type="ECO:0000313" key="1">
    <source>
        <dbReference type="EMBL" id="KAG8184238.1"/>
    </source>
</evidence>
<evidence type="ECO:0000313" key="2">
    <source>
        <dbReference type="Proteomes" id="UP000827092"/>
    </source>
</evidence>
<keyword evidence="2" id="KW-1185">Reference proteome</keyword>
<dbReference type="AlphaFoldDB" id="A0AAV6UKK1"/>
<accession>A0AAV6UKK1</accession>
<protein>
    <submittedName>
        <fullName evidence="1">Uncharacterized protein</fullName>
    </submittedName>
</protein>